<evidence type="ECO:0000313" key="17">
    <source>
        <dbReference type="EMBL" id="TDT61562.1"/>
    </source>
</evidence>
<evidence type="ECO:0000256" key="6">
    <source>
        <dbReference type="ARBA" id="ARBA00022679"/>
    </source>
</evidence>
<evidence type="ECO:0000256" key="9">
    <source>
        <dbReference type="ARBA" id="ARBA00022777"/>
    </source>
</evidence>
<evidence type="ECO:0000313" key="18">
    <source>
        <dbReference type="Proteomes" id="UP000295325"/>
    </source>
</evidence>
<evidence type="ECO:0000256" key="10">
    <source>
        <dbReference type="ARBA" id="ARBA00022827"/>
    </source>
</evidence>
<keyword evidence="12" id="KW-0511">Multifunctional enzyme</keyword>
<keyword evidence="6 15" id="KW-0808">Transferase</keyword>
<keyword evidence="11 15" id="KW-0067">ATP-binding</keyword>
<gene>
    <name evidence="17" type="ORF">EDD71_10646</name>
</gene>
<evidence type="ECO:0000256" key="13">
    <source>
        <dbReference type="ARBA" id="ARBA00047880"/>
    </source>
</evidence>
<keyword evidence="8 15" id="KW-0547">Nucleotide-binding</keyword>
<dbReference type="GO" id="GO:0005524">
    <property type="term" value="F:ATP binding"/>
    <property type="evidence" value="ECO:0007669"/>
    <property type="project" value="UniProtKB-UniRule"/>
</dbReference>
<dbReference type="Pfam" id="PF01687">
    <property type="entry name" value="Flavokinase"/>
    <property type="match status" value="1"/>
</dbReference>
<dbReference type="GO" id="GO:0009398">
    <property type="term" value="P:FMN biosynthetic process"/>
    <property type="evidence" value="ECO:0007669"/>
    <property type="project" value="UniProtKB-UniRule"/>
</dbReference>
<evidence type="ECO:0000256" key="4">
    <source>
        <dbReference type="ARBA" id="ARBA00022630"/>
    </source>
</evidence>
<dbReference type="InterPro" id="IPR023465">
    <property type="entry name" value="Riboflavin_kinase_dom_sf"/>
</dbReference>
<dbReference type="EC" id="2.7.7.2" evidence="15"/>
<dbReference type="NCBIfam" id="NF004162">
    <property type="entry name" value="PRK05627.1-5"/>
    <property type="match status" value="1"/>
</dbReference>
<comment type="catalytic activity">
    <reaction evidence="13 15">
        <text>riboflavin + ATP = FMN + ADP + H(+)</text>
        <dbReference type="Rhea" id="RHEA:14357"/>
        <dbReference type="ChEBI" id="CHEBI:15378"/>
        <dbReference type="ChEBI" id="CHEBI:30616"/>
        <dbReference type="ChEBI" id="CHEBI:57986"/>
        <dbReference type="ChEBI" id="CHEBI:58210"/>
        <dbReference type="ChEBI" id="CHEBI:456216"/>
        <dbReference type="EC" id="2.7.1.26"/>
    </reaction>
</comment>
<dbReference type="InterPro" id="IPR002606">
    <property type="entry name" value="Riboflavin_kinase_bac"/>
</dbReference>
<keyword evidence="9 15" id="KW-0418">Kinase</keyword>
<dbReference type="EMBL" id="SOAZ01000006">
    <property type="protein sequence ID" value="TDT61562.1"/>
    <property type="molecule type" value="Genomic_DNA"/>
</dbReference>
<dbReference type="OrthoDB" id="9803667at2"/>
<dbReference type="UniPathway" id="UPA00276">
    <property type="reaction ID" value="UER00406"/>
</dbReference>
<name>A0A4R7KQU5_9CLOT</name>
<comment type="caution">
    <text evidence="17">The sequence shown here is derived from an EMBL/GenBank/DDBJ whole genome shotgun (WGS) entry which is preliminary data.</text>
</comment>
<comment type="similarity">
    <text evidence="15">Belongs to the ribF family.</text>
</comment>
<dbReference type="Proteomes" id="UP000295325">
    <property type="component" value="Unassembled WGS sequence"/>
</dbReference>
<dbReference type="Gene3D" id="2.40.30.30">
    <property type="entry name" value="Riboflavin kinase-like"/>
    <property type="match status" value="1"/>
</dbReference>
<comment type="pathway">
    <text evidence="3 15">Cofactor biosynthesis; FMN biosynthesis; FMN from riboflavin (ATP route): step 1/1.</text>
</comment>
<evidence type="ECO:0000256" key="1">
    <source>
        <dbReference type="ARBA" id="ARBA00002121"/>
    </source>
</evidence>
<keyword evidence="18" id="KW-1185">Reference proteome</keyword>
<dbReference type="PANTHER" id="PTHR22749">
    <property type="entry name" value="RIBOFLAVIN KINASE/FMN ADENYLYLTRANSFERASE"/>
    <property type="match status" value="1"/>
</dbReference>
<comment type="catalytic activity">
    <reaction evidence="14 15">
        <text>FMN + ATP + H(+) = FAD + diphosphate</text>
        <dbReference type="Rhea" id="RHEA:17237"/>
        <dbReference type="ChEBI" id="CHEBI:15378"/>
        <dbReference type="ChEBI" id="CHEBI:30616"/>
        <dbReference type="ChEBI" id="CHEBI:33019"/>
        <dbReference type="ChEBI" id="CHEBI:57692"/>
        <dbReference type="ChEBI" id="CHEBI:58210"/>
        <dbReference type="EC" id="2.7.7.2"/>
    </reaction>
</comment>
<organism evidence="17 18">
    <name type="scientific">Fonticella tunisiensis</name>
    <dbReference type="NCBI Taxonomy" id="1096341"/>
    <lineage>
        <taxon>Bacteria</taxon>
        <taxon>Bacillati</taxon>
        <taxon>Bacillota</taxon>
        <taxon>Clostridia</taxon>
        <taxon>Eubacteriales</taxon>
        <taxon>Clostridiaceae</taxon>
        <taxon>Fonticella</taxon>
    </lineage>
</organism>
<keyword evidence="4 15" id="KW-0285">Flavoprotein</keyword>
<accession>A0A4R7KQU5</accession>
<evidence type="ECO:0000256" key="12">
    <source>
        <dbReference type="ARBA" id="ARBA00023268"/>
    </source>
</evidence>
<dbReference type="GO" id="GO:0008531">
    <property type="term" value="F:riboflavin kinase activity"/>
    <property type="evidence" value="ECO:0007669"/>
    <property type="project" value="UniProtKB-UniRule"/>
</dbReference>
<dbReference type="EC" id="2.7.1.26" evidence="15"/>
<dbReference type="FunFam" id="2.40.30.30:FF:000003">
    <property type="entry name" value="Riboflavin biosynthesis protein"/>
    <property type="match status" value="1"/>
</dbReference>
<protein>
    <recommendedName>
        <fullName evidence="15">Riboflavin biosynthesis protein</fullName>
    </recommendedName>
    <domain>
        <recommendedName>
            <fullName evidence="15">Riboflavin kinase</fullName>
            <ecNumber evidence="15">2.7.1.26</ecNumber>
        </recommendedName>
        <alternativeName>
            <fullName evidence="15">Flavokinase</fullName>
        </alternativeName>
    </domain>
    <domain>
        <recommendedName>
            <fullName evidence="15">FMN adenylyltransferase</fullName>
            <ecNumber evidence="15">2.7.7.2</ecNumber>
        </recommendedName>
        <alternativeName>
            <fullName evidence="15">FAD pyrophosphorylase</fullName>
        </alternativeName>
        <alternativeName>
            <fullName evidence="15">FAD synthase</fullName>
        </alternativeName>
    </domain>
</protein>
<comment type="pathway">
    <text evidence="2 15">Cofactor biosynthesis; FAD biosynthesis; FAD from FMN: step 1/1.</text>
</comment>
<evidence type="ECO:0000256" key="2">
    <source>
        <dbReference type="ARBA" id="ARBA00004726"/>
    </source>
</evidence>
<dbReference type="Gene3D" id="3.40.50.620">
    <property type="entry name" value="HUPs"/>
    <property type="match status" value="1"/>
</dbReference>
<dbReference type="PIRSF" id="PIRSF004491">
    <property type="entry name" value="FAD_Synth"/>
    <property type="match status" value="1"/>
</dbReference>
<dbReference type="SUPFAM" id="SSF82114">
    <property type="entry name" value="Riboflavin kinase-like"/>
    <property type="match status" value="1"/>
</dbReference>
<keyword evidence="10 15" id="KW-0274">FAD</keyword>
<dbReference type="InterPro" id="IPR014729">
    <property type="entry name" value="Rossmann-like_a/b/a_fold"/>
</dbReference>
<dbReference type="AlphaFoldDB" id="A0A4R7KQU5"/>
<evidence type="ECO:0000256" key="3">
    <source>
        <dbReference type="ARBA" id="ARBA00005201"/>
    </source>
</evidence>
<dbReference type="CDD" id="cd02064">
    <property type="entry name" value="FAD_synthetase_N"/>
    <property type="match status" value="1"/>
</dbReference>
<dbReference type="InterPro" id="IPR015865">
    <property type="entry name" value="Riboflavin_kinase_bac/euk"/>
</dbReference>
<dbReference type="PANTHER" id="PTHR22749:SF6">
    <property type="entry name" value="RIBOFLAVIN KINASE"/>
    <property type="match status" value="1"/>
</dbReference>
<dbReference type="InterPro" id="IPR023468">
    <property type="entry name" value="Riboflavin_kinase"/>
</dbReference>
<evidence type="ECO:0000259" key="16">
    <source>
        <dbReference type="SMART" id="SM00904"/>
    </source>
</evidence>
<comment type="function">
    <text evidence="1">Catalyzes the phosphorylation of riboflavin to FMN followed by the adenylation of FMN to FAD.</text>
</comment>
<keyword evidence="5 15" id="KW-0288">FMN</keyword>
<keyword evidence="7 15" id="KW-0548">Nucleotidyltransferase</keyword>
<dbReference type="SUPFAM" id="SSF52374">
    <property type="entry name" value="Nucleotidylyl transferase"/>
    <property type="match status" value="1"/>
</dbReference>
<sequence>MKIVEDKFENIIVHDELSIALGTFDGVHRGHQKIIERAVYEGKKKGIKSAVFTFNKHPLMVLRPGTEVKILTDNNTKANIIEGLGVDYLFFTDFNEDFAGTDAEEFLFLLKRKLRARVLVCGYNYTFGKYGKGDVKLLEKYQEKLGYELNVIDKVSFEERNISSSIIREKIESGELSEANILLGHNYFYIGRVIEGNKLGRKLGFPTANVPISNNLCIKNGVYITWTYVDGIAYSSISNVGNKPTVGKNERLIEVHIFNFEGNLYNKKIKIEFVEFLREERKFESIDELKDRVLMDINTAREYFNKNNVYKQR</sequence>
<dbReference type="RefSeq" id="WP_133627672.1">
    <property type="nucleotide sequence ID" value="NZ_SOAZ01000006.1"/>
</dbReference>
<evidence type="ECO:0000256" key="11">
    <source>
        <dbReference type="ARBA" id="ARBA00022840"/>
    </source>
</evidence>
<evidence type="ECO:0000256" key="5">
    <source>
        <dbReference type="ARBA" id="ARBA00022643"/>
    </source>
</evidence>
<dbReference type="InterPro" id="IPR015864">
    <property type="entry name" value="FAD_synthase"/>
</dbReference>
<feature type="domain" description="Riboflavin kinase" evidence="16">
    <location>
        <begin position="182"/>
        <end position="305"/>
    </location>
</feature>
<dbReference type="Pfam" id="PF06574">
    <property type="entry name" value="FAD_syn"/>
    <property type="match status" value="1"/>
</dbReference>
<evidence type="ECO:0000256" key="15">
    <source>
        <dbReference type="PIRNR" id="PIRNR004491"/>
    </source>
</evidence>
<evidence type="ECO:0000256" key="7">
    <source>
        <dbReference type="ARBA" id="ARBA00022695"/>
    </source>
</evidence>
<dbReference type="GO" id="GO:0003919">
    <property type="term" value="F:FMN adenylyltransferase activity"/>
    <property type="evidence" value="ECO:0007669"/>
    <property type="project" value="UniProtKB-UniRule"/>
</dbReference>
<evidence type="ECO:0000256" key="8">
    <source>
        <dbReference type="ARBA" id="ARBA00022741"/>
    </source>
</evidence>
<dbReference type="GO" id="GO:0009231">
    <property type="term" value="P:riboflavin biosynthetic process"/>
    <property type="evidence" value="ECO:0007669"/>
    <property type="project" value="InterPro"/>
</dbReference>
<proteinExistence type="inferred from homology"/>
<dbReference type="UniPathway" id="UPA00277">
    <property type="reaction ID" value="UER00407"/>
</dbReference>
<dbReference type="NCBIfam" id="TIGR00083">
    <property type="entry name" value="ribF"/>
    <property type="match status" value="1"/>
</dbReference>
<dbReference type="GO" id="GO:0006747">
    <property type="term" value="P:FAD biosynthetic process"/>
    <property type="evidence" value="ECO:0007669"/>
    <property type="project" value="UniProtKB-UniRule"/>
</dbReference>
<dbReference type="FunFam" id="3.40.50.620:FF:000021">
    <property type="entry name" value="Riboflavin biosynthesis protein"/>
    <property type="match status" value="1"/>
</dbReference>
<evidence type="ECO:0000256" key="14">
    <source>
        <dbReference type="ARBA" id="ARBA00049494"/>
    </source>
</evidence>
<dbReference type="SMART" id="SM00904">
    <property type="entry name" value="Flavokinase"/>
    <property type="match status" value="1"/>
</dbReference>
<reference evidence="17 18" key="1">
    <citation type="submission" date="2019-03" db="EMBL/GenBank/DDBJ databases">
        <title>Genomic Encyclopedia of Type Strains, Phase IV (KMG-IV): sequencing the most valuable type-strain genomes for metagenomic binning, comparative biology and taxonomic classification.</title>
        <authorList>
            <person name="Goeker M."/>
        </authorList>
    </citation>
    <scope>NUCLEOTIDE SEQUENCE [LARGE SCALE GENOMIC DNA]</scope>
    <source>
        <strain evidence="17 18">DSM 24455</strain>
    </source>
</reference>